<dbReference type="GO" id="GO:0000967">
    <property type="term" value="P:rRNA 5'-end processing"/>
    <property type="evidence" value="ECO:0007669"/>
    <property type="project" value="TreeGrafter"/>
</dbReference>
<organism evidence="6">
    <name type="scientific">freshwater metagenome</name>
    <dbReference type="NCBI Taxonomy" id="449393"/>
    <lineage>
        <taxon>unclassified sequences</taxon>
        <taxon>metagenomes</taxon>
        <taxon>ecological metagenomes</taxon>
    </lineage>
</organism>
<dbReference type="InterPro" id="IPR012337">
    <property type="entry name" value="RNaseH-like_sf"/>
</dbReference>
<keyword evidence="2" id="KW-0690">Ribosome biogenesis</keyword>
<dbReference type="GO" id="GO:0016787">
    <property type="term" value="F:hydrolase activity"/>
    <property type="evidence" value="ECO:0007669"/>
    <property type="project" value="UniProtKB-KW"/>
</dbReference>
<keyword evidence="1" id="KW-0963">Cytoplasm</keyword>
<dbReference type="SUPFAM" id="SSF53098">
    <property type="entry name" value="Ribonuclease H-like"/>
    <property type="match status" value="1"/>
</dbReference>
<evidence type="ECO:0000259" key="5">
    <source>
        <dbReference type="SMART" id="SM00732"/>
    </source>
</evidence>
<dbReference type="GO" id="GO:0005829">
    <property type="term" value="C:cytosol"/>
    <property type="evidence" value="ECO:0007669"/>
    <property type="project" value="TreeGrafter"/>
</dbReference>
<keyword evidence="3" id="KW-0540">Nuclease</keyword>
<dbReference type="Gene3D" id="3.30.420.140">
    <property type="entry name" value="YqgF/RNase H-like domain"/>
    <property type="match status" value="1"/>
</dbReference>
<dbReference type="GO" id="GO:0004518">
    <property type="term" value="F:nuclease activity"/>
    <property type="evidence" value="ECO:0007669"/>
    <property type="project" value="UniProtKB-KW"/>
</dbReference>
<keyword evidence="4" id="KW-0378">Hydrolase</keyword>
<evidence type="ECO:0000256" key="3">
    <source>
        <dbReference type="ARBA" id="ARBA00022722"/>
    </source>
</evidence>
<dbReference type="PANTHER" id="PTHR33317:SF4">
    <property type="entry name" value="POLYNUCLEOTIDYL TRANSFERASE, RIBONUCLEASE H-LIKE SUPERFAMILY PROTEIN"/>
    <property type="match status" value="1"/>
</dbReference>
<accession>A0A6J7CJ11</accession>
<dbReference type="InterPro" id="IPR006641">
    <property type="entry name" value="YqgF/RNaseH-like_dom"/>
</dbReference>
<evidence type="ECO:0000256" key="2">
    <source>
        <dbReference type="ARBA" id="ARBA00022517"/>
    </source>
</evidence>
<gene>
    <name evidence="6" type="ORF">UFOPK3381_00014</name>
</gene>
<feature type="domain" description="YqgF/RNase H-like" evidence="5">
    <location>
        <begin position="1"/>
        <end position="97"/>
    </location>
</feature>
<dbReference type="InterPro" id="IPR037027">
    <property type="entry name" value="YqgF/RNaseH-like_dom_sf"/>
</dbReference>
<dbReference type="HAMAP" id="MF_00651">
    <property type="entry name" value="Nuclease_YqgF"/>
    <property type="match status" value="1"/>
</dbReference>
<evidence type="ECO:0000313" key="6">
    <source>
        <dbReference type="EMBL" id="CAB4856768.1"/>
    </source>
</evidence>
<dbReference type="NCBIfam" id="TIGR00250">
    <property type="entry name" value="RNAse_H_YqgF"/>
    <property type="match status" value="1"/>
</dbReference>
<dbReference type="CDD" id="cd16964">
    <property type="entry name" value="YqgF"/>
    <property type="match status" value="1"/>
</dbReference>
<evidence type="ECO:0000256" key="1">
    <source>
        <dbReference type="ARBA" id="ARBA00022490"/>
    </source>
</evidence>
<dbReference type="EMBL" id="CAFBLN010000001">
    <property type="protein sequence ID" value="CAB4856768.1"/>
    <property type="molecule type" value="Genomic_DNA"/>
</dbReference>
<dbReference type="PANTHER" id="PTHR33317">
    <property type="entry name" value="POLYNUCLEOTIDYL TRANSFERASE, RIBONUCLEASE H-LIKE SUPERFAMILY PROTEIN"/>
    <property type="match status" value="1"/>
</dbReference>
<dbReference type="AlphaFoldDB" id="A0A6J7CJ11"/>
<dbReference type="SMART" id="SM00732">
    <property type="entry name" value="YqgFc"/>
    <property type="match status" value="1"/>
</dbReference>
<dbReference type="InterPro" id="IPR005227">
    <property type="entry name" value="YqgF"/>
</dbReference>
<name>A0A6J7CJ11_9ZZZZ</name>
<reference evidence="6" key="1">
    <citation type="submission" date="2020-05" db="EMBL/GenBank/DDBJ databases">
        <authorList>
            <person name="Chiriac C."/>
            <person name="Salcher M."/>
            <person name="Ghai R."/>
            <person name="Kavagutti S V."/>
        </authorList>
    </citation>
    <scope>NUCLEOTIDE SEQUENCE</scope>
</reference>
<evidence type="ECO:0000256" key="4">
    <source>
        <dbReference type="ARBA" id="ARBA00022801"/>
    </source>
</evidence>
<protein>
    <submittedName>
        <fullName evidence="6">Unannotated protein</fullName>
    </submittedName>
</protein>
<dbReference type="Pfam" id="PF03652">
    <property type="entry name" value="RuvX"/>
    <property type="match status" value="1"/>
</dbReference>
<proteinExistence type="inferred from homology"/>
<sequence length="132" mass="14385">MALDPGTRRIGIAVSNSGQTMAFPRECIIRDGDWLDTLTSLVREEDVHEILVGRPVALSGRETTSTAMAEEFLEEIRDCMPDVTFHLVDERLTTTSAAKQMALAGKSQKSQRKVIDSAAAVVLLQGVLDANQ</sequence>